<feature type="compositionally biased region" description="Basic and acidic residues" evidence="2">
    <location>
        <begin position="190"/>
        <end position="201"/>
    </location>
</feature>
<feature type="region of interest" description="Disordered" evidence="2">
    <location>
        <begin position="1453"/>
        <end position="1477"/>
    </location>
</feature>
<feature type="compositionally biased region" description="Basic residues" evidence="2">
    <location>
        <begin position="2432"/>
        <end position="2441"/>
    </location>
</feature>
<feature type="compositionally biased region" description="Low complexity" evidence="2">
    <location>
        <begin position="1885"/>
        <end position="1902"/>
    </location>
</feature>
<feature type="region of interest" description="Disordered" evidence="2">
    <location>
        <begin position="2937"/>
        <end position="2971"/>
    </location>
</feature>
<feature type="region of interest" description="Disordered" evidence="2">
    <location>
        <begin position="1348"/>
        <end position="1397"/>
    </location>
</feature>
<feature type="compositionally biased region" description="Low complexity" evidence="2">
    <location>
        <begin position="1622"/>
        <end position="1649"/>
    </location>
</feature>
<organism evidence="4 5">
    <name type="scientific">Sparassis crispa</name>
    <dbReference type="NCBI Taxonomy" id="139825"/>
    <lineage>
        <taxon>Eukaryota</taxon>
        <taxon>Fungi</taxon>
        <taxon>Dikarya</taxon>
        <taxon>Basidiomycota</taxon>
        <taxon>Agaricomycotina</taxon>
        <taxon>Agaricomycetes</taxon>
        <taxon>Polyporales</taxon>
        <taxon>Sparassidaceae</taxon>
        <taxon>Sparassis</taxon>
    </lineage>
</organism>
<feature type="compositionally biased region" description="Basic and acidic residues" evidence="2">
    <location>
        <begin position="1980"/>
        <end position="1995"/>
    </location>
</feature>
<feature type="compositionally biased region" description="Polar residues" evidence="2">
    <location>
        <begin position="1263"/>
        <end position="1274"/>
    </location>
</feature>
<gene>
    <name evidence="4" type="ORF">SCP_0505180</name>
</gene>
<feature type="compositionally biased region" description="Pro residues" evidence="2">
    <location>
        <begin position="1710"/>
        <end position="1723"/>
    </location>
</feature>
<feature type="compositionally biased region" description="Low complexity" evidence="2">
    <location>
        <begin position="1464"/>
        <end position="1473"/>
    </location>
</feature>
<dbReference type="Proteomes" id="UP000287166">
    <property type="component" value="Unassembled WGS sequence"/>
</dbReference>
<dbReference type="InterPro" id="IPR001849">
    <property type="entry name" value="PH_domain"/>
</dbReference>
<dbReference type="InParanoid" id="A0A401GMS4"/>
<feature type="region of interest" description="Disordered" evidence="2">
    <location>
        <begin position="1545"/>
        <end position="1743"/>
    </location>
</feature>
<evidence type="ECO:0000313" key="5">
    <source>
        <dbReference type="Proteomes" id="UP000287166"/>
    </source>
</evidence>
<feature type="region of interest" description="Disordered" evidence="2">
    <location>
        <begin position="1081"/>
        <end position="1100"/>
    </location>
</feature>
<feature type="compositionally biased region" description="Low complexity" evidence="2">
    <location>
        <begin position="1244"/>
        <end position="1262"/>
    </location>
</feature>
<dbReference type="STRING" id="139825.A0A401GMS4"/>
<keyword evidence="1" id="KW-0175">Coiled coil</keyword>
<feature type="compositionally biased region" description="Pro residues" evidence="2">
    <location>
        <begin position="1869"/>
        <end position="1884"/>
    </location>
</feature>
<feature type="compositionally biased region" description="Basic and acidic residues" evidence="2">
    <location>
        <begin position="2801"/>
        <end position="2812"/>
    </location>
</feature>
<feature type="compositionally biased region" description="Low complexity" evidence="2">
    <location>
        <begin position="696"/>
        <end position="711"/>
    </location>
</feature>
<feature type="region of interest" description="Disordered" evidence="2">
    <location>
        <begin position="793"/>
        <end position="856"/>
    </location>
</feature>
<feature type="compositionally biased region" description="Polar residues" evidence="2">
    <location>
        <begin position="974"/>
        <end position="986"/>
    </location>
</feature>
<feature type="region of interest" description="Disordered" evidence="2">
    <location>
        <begin position="2904"/>
        <end position="2924"/>
    </location>
</feature>
<feature type="region of interest" description="Disordered" evidence="2">
    <location>
        <begin position="1140"/>
        <end position="1308"/>
    </location>
</feature>
<feature type="region of interest" description="Disordered" evidence="2">
    <location>
        <begin position="1799"/>
        <end position="2030"/>
    </location>
</feature>
<dbReference type="OrthoDB" id="2507336at2759"/>
<feature type="compositionally biased region" description="Polar residues" evidence="2">
    <location>
        <begin position="887"/>
        <end position="908"/>
    </location>
</feature>
<feature type="domain" description="PH" evidence="3">
    <location>
        <begin position="508"/>
        <end position="642"/>
    </location>
</feature>
<accession>A0A401GMS4</accession>
<feature type="region of interest" description="Disordered" evidence="2">
    <location>
        <begin position="3009"/>
        <end position="3031"/>
    </location>
</feature>
<feature type="compositionally biased region" description="Polar residues" evidence="2">
    <location>
        <begin position="424"/>
        <end position="433"/>
    </location>
</feature>
<feature type="compositionally biased region" description="Polar residues" evidence="2">
    <location>
        <begin position="1037"/>
        <end position="1066"/>
    </location>
</feature>
<comment type="caution">
    <text evidence="4">The sequence shown here is derived from an EMBL/GenBank/DDBJ whole genome shotgun (WGS) entry which is preliminary data.</text>
</comment>
<feature type="compositionally biased region" description="Basic and acidic residues" evidence="2">
    <location>
        <begin position="2951"/>
        <end position="2971"/>
    </location>
</feature>
<evidence type="ECO:0000256" key="2">
    <source>
        <dbReference type="SAM" id="MobiDB-lite"/>
    </source>
</evidence>
<dbReference type="GeneID" id="38780386"/>
<feature type="compositionally biased region" description="Low complexity" evidence="2">
    <location>
        <begin position="2818"/>
        <end position="2833"/>
    </location>
</feature>
<feature type="compositionally biased region" description="Basic and acidic residues" evidence="2">
    <location>
        <begin position="961"/>
        <end position="973"/>
    </location>
</feature>
<feature type="region of interest" description="Disordered" evidence="2">
    <location>
        <begin position="25"/>
        <end position="55"/>
    </location>
</feature>
<feature type="compositionally biased region" description="Pro residues" evidence="2">
    <location>
        <begin position="3356"/>
        <end position="3373"/>
    </location>
</feature>
<feature type="region of interest" description="Disordered" evidence="2">
    <location>
        <begin position="651"/>
        <end position="678"/>
    </location>
</feature>
<evidence type="ECO:0000259" key="3">
    <source>
        <dbReference type="SMART" id="SM00233"/>
    </source>
</evidence>
<feature type="compositionally biased region" description="Low complexity" evidence="2">
    <location>
        <begin position="1843"/>
        <end position="1854"/>
    </location>
</feature>
<feature type="coiled-coil region" evidence="1">
    <location>
        <begin position="3208"/>
        <end position="3248"/>
    </location>
</feature>
<feature type="compositionally biased region" description="Basic and acidic residues" evidence="2">
    <location>
        <begin position="2611"/>
        <end position="2620"/>
    </location>
</feature>
<feature type="compositionally biased region" description="Pro residues" evidence="2">
    <location>
        <begin position="3012"/>
        <end position="3024"/>
    </location>
</feature>
<feature type="compositionally biased region" description="Low complexity" evidence="2">
    <location>
        <begin position="2709"/>
        <end position="2727"/>
    </location>
</feature>
<feature type="compositionally biased region" description="Polar residues" evidence="2">
    <location>
        <begin position="1"/>
        <end position="14"/>
    </location>
</feature>
<feature type="compositionally biased region" description="Polar residues" evidence="2">
    <location>
        <begin position="295"/>
        <end position="319"/>
    </location>
</feature>
<feature type="compositionally biased region" description="Polar residues" evidence="2">
    <location>
        <begin position="25"/>
        <end position="45"/>
    </location>
</feature>
<feature type="compositionally biased region" description="Polar residues" evidence="2">
    <location>
        <begin position="1292"/>
        <end position="1308"/>
    </location>
</feature>
<feature type="region of interest" description="Disordered" evidence="2">
    <location>
        <begin position="377"/>
        <end position="486"/>
    </location>
</feature>
<feature type="compositionally biased region" description="Low complexity" evidence="2">
    <location>
        <begin position="655"/>
        <end position="678"/>
    </location>
</feature>
<feature type="region of interest" description="Disordered" evidence="2">
    <location>
        <begin position="164"/>
        <end position="225"/>
    </location>
</feature>
<reference evidence="4 5" key="1">
    <citation type="journal article" date="2018" name="Sci. Rep.">
        <title>Genome sequence of the cauliflower mushroom Sparassis crispa (Hanabiratake) and its association with beneficial usage.</title>
        <authorList>
            <person name="Kiyama R."/>
            <person name="Furutani Y."/>
            <person name="Kawaguchi K."/>
            <person name="Nakanishi T."/>
        </authorList>
    </citation>
    <scope>NUCLEOTIDE SEQUENCE [LARGE SCALE GENOMIC DNA]</scope>
</reference>
<feature type="compositionally biased region" description="Low complexity" evidence="2">
    <location>
        <begin position="2302"/>
        <end position="2313"/>
    </location>
</feature>
<dbReference type="EMBL" id="BFAD01000005">
    <property type="protein sequence ID" value="GBE83469.1"/>
    <property type="molecule type" value="Genomic_DNA"/>
</dbReference>
<feature type="compositionally biased region" description="Low complexity" evidence="2">
    <location>
        <begin position="1200"/>
        <end position="1214"/>
    </location>
</feature>
<feature type="region of interest" description="Disordered" evidence="2">
    <location>
        <begin position="2295"/>
        <end position="2880"/>
    </location>
</feature>
<dbReference type="RefSeq" id="XP_027614382.1">
    <property type="nucleotide sequence ID" value="XM_027758581.1"/>
</dbReference>
<dbReference type="SUPFAM" id="SSF50729">
    <property type="entry name" value="PH domain-like"/>
    <property type="match status" value="1"/>
</dbReference>
<protein>
    <recommendedName>
        <fullName evidence="3">PH domain-containing protein</fullName>
    </recommendedName>
</protein>
<feature type="compositionally biased region" description="Polar residues" evidence="2">
    <location>
        <begin position="389"/>
        <end position="402"/>
    </location>
</feature>
<feature type="region of interest" description="Disordered" evidence="2">
    <location>
        <begin position="240"/>
        <end position="364"/>
    </location>
</feature>
<evidence type="ECO:0000256" key="1">
    <source>
        <dbReference type="SAM" id="Coils"/>
    </source>
</evidence>
<name>A0A401GMS4_9APHY</name>
<feature type="compositionally biased region" description="Polar residues" evidence="2">
    <location>
        <begin position="260"/>
        <end position="274"/>
    </location>
</feature>
<feature type="compositionally biased region" description="Low complexity" evidence="2">
    <location>
        <begin position="1350"/>
        <end position="1359"/>
    </location>
</feature>
<feature type="region of interest" description="Disordered" evidence="2">
    <location>
        <begin position="2243"/>
        <end position="2265"/>
    </location>
</feature>
<feature type="compositionally biased region" description="Low complexity" evidence="2">
    <location>
        <begin position="1367"/>
        <end position="1397"/>
    </location>
</feature>
<feature type="compositionally biased region" description="Pro residues" evidence="2">
    <location>
        <begin position="1454"/>
        <end position="1463"/>
    </location>
</feature>
<feature type="compositionally biased region" description="Basic and acidic residues" evidence="2">
    <location>
        <begin position="1825"/>
        <end position="1840"/>
    </location>
</feature>
<feature type="compositionally biased region" description="Pro residues" evidence="2">
    <location>
        <begin position="1915"/>
        <end position="1926"/>
    </location>
</feature>
<sequence>MTDYSTAEPSTTGRRSPVFGTATFSTLSATRTPMSPSRLSTSARSLTPIPSLYDSDDSELQMQRIVVSPSPSRDSDTYTYSDDNSVDDAAEVEMALSMIDNELANTEDALTEWSRGSSDLGPSTYSSYTGYTGTAPPSAISGDIYSSTTNTVMDRDRRVLSTISEHTENVNSRPTSFAQSGETRGSRPNTLHESDGNRRVDSPSFHVRASTEPAHTPTRALPATTNRRAGELIAFFEDKTVPTPGHTRTASVPMGPRSPSPYSTTTQSRSMPTFTTSYGYSGTTGYGSGYSSGYNSRPSSPTKSRTGSSLSVSGPITTMSSLLSPPPRVPSSLSGESRMTTTMTTTQTSNTRSGTSTYTGSGTITNSDTFTRTFTSSGLNTPAVMSLRRPQTSPRSPLTSVRNIVAAWKERTPSLGSKPARSAGSPSPTQSEGLFSLRRRAERGSVRSRDRRSLSGGRRLSNTSEVDVGAAAAGGNGSNSQSTSDLFPPAFDIAELGQYANAPESQEPLRIGLLWYLNVHAPPPYRWQRCQALLYPHMLLLSWIAPGGGRGIVTLDLLNCTEVKSAPSPILQTTEDDVGTIAARMQTEEIIAAGGQTNEPGLLEILCPFQLVYSDGIERLGAESPRERVRWVAAIWEVLERAVSIPERSVTRSPTGSVRTMRSVTSTSSTQSGSGSMLTTYVPPLDSIPDISDVRSISRSSTRTGLSRRQSLASAHHTRATDDGAVSTRGYLYPGDPRVIAPSRSSSLRRTTSLTDLDQEFNSALRRARESRPGLGFGLGLVGGVPIGDGSPVTVSSGPRLGRDVYMSPPPSSIGRGSDRARSRISDTATSASDEAFFSAESGTGGTTTRPSTFYSSSSFTKMLSTTEGRTTTGLVTDETTLDVVSGSGTNIVPSTLSLRGPSSNSMLGDSHDSHSNTTSSYTYTSPSRSGLSRAGGLRRRTPGNGARSYSTSYLGSGEESSDKENSDSHTSYESRSVTEGLSTLETYTRTGTFTPSGTYTTSDSYTPTGTYTPTPSSYYTRSAETRSAEEEETGSVPESTPPTSEYVTAKTPSSPSFVSLDTIPSESGYETAEVCSTDYETAPKCPSEPGSEYETVEVCPTEPPSEYITAEVCPTEASTEYDTAECRCLQRDADVISVDVPPSEIPTIPGSVAEEQVGEEEGFHPLERGLTPRPEDVPLPPSAYSPSVVSRELLEAEPETPTASPVPTPSTEVPSDELLSSTESIPFPSPIPPWELPPHVSISLSTVTSPTESSVTPTPSSMLTPTVPSTIEQPPTPSSPAIPDSRWGAESDSSYESSMLNASPSVQSLALPEGLDTSFETSFLRPSGSVSSSQGFTLLTPITEISTESSASGVSIPSSPSPSLTPTPASASLSPSIPSPTPISAESPMTLSRSPSSVSSISMSSSIFDARSLLEVPSIVEPSVIAPSTEPSLLSTARSPSPVPMRAVSPRGIPLPPSPSPPSVTMSVSLSTPRREVPSVMSTIETIPSEAPSTILTHDVNRLLQYLHDADAVKGEESRELADNVQQLREDVADLADYLHQVCPPSVTPPPVPHKDRSVGGSSIISFPRSSVEGSVVPPPPSAASPSIVVSAPRPGPAGPRDLSRVGVRATIVPEDPVRISSPESSESDVLSFLSSHHSDDLSLLESETYPVRIPSPSWPSDSSPSPESSPRSSSVSVRPRSSLAYSSDVSEPVPEAFPAPIPLASSATPPPSSPTPPPSSPSPSSSSSGTARPVPALNLGQLRDMLEGIRDQVEGLSHGQDATNRGLDELRNRPMEQRWQDCCDKIRRMEETLQRLVDLAQQAQRPPPRDDVSESVYPSDESLLEHLARARAQGDRGSIEAPPVVAPVPRRAGPSFDEQLAELMAAGPPPPQPPVQEPPPLVPLRYRPGPRTSRPRSSSPVFEADLPRRPGTVPIPQPVPPRAPFQPHRRRAARPPQFGPPPSEAEGEGQYPPPPVVPTGRAGPEGGRQPRPPSDIDFLDRVLRDRAARRPDLSDGWYTGPPGRVRPPTAPPDLGGDDSRRRPSAPVVPPPGVFTGVPGSAGVPSAFVPAPTVLQLPPTWNELMTVLRNNQDATAASIDQGQEIVRYLTDLNRWLSQDVLDRQREIRSVHARLRELGDHMDRALPVRQPQMAVSVPAGGIVPPPPVLTPGVQMTGVVPHQVLPEGFVPQTVHVQPQPEFRRTPYPDVRTPTPDFSPVIPRQSYLQQAQGIPVVPDPNLYPQPQQLQQPQQTYVYQPVAPDETEGVVPRSPYSSEGSEEDAPPRITIIPPPQMPQGPQGPPVTIVPPQPIPIPMVEPTVMRMPPSRTPSIRSRPSEEYSDYEVPRQSPPPEVVHVPASATEPRAGTPRHPDAPRSQPLEALPALPPAPTAPTAPPVLPPVIVQPLPPSVPQVVERRPASTRPPRSPVPQREEPATIVVRTHSPERSPSRVSYRRTHRSRSRSPTPGLPVVVQPPPMGPYPGGQMQMPYPVPPSGPVIVQRPRSRSRSPSPIILHSDRGRSPSIDRDGRRRRPRSPTGVVEGDPHRRSPSPTVLHRRSRPTMREEYSPRRASRSPPIVVRHGSRSPTIRLPGDVRRSPPIIIEGARHRSRSPTLVRSEEPMIVRVPTSRRAPGEYDEGRRPLRRTPSPGEYEEGRRPSRRAPSPGEYDEGRRPSRRSRYGIPRSEQEHERDRSPYSPERDPRRPRPPRAEREGEPHRISPSEREPSSSPPRVVRSPSRRAPTIIRTGTGRRESRRGSPGPTVIHVDEPERIQAQSPTEPVPHVVQVRSRRRPSEVTLRRYSRATPEDEHHVEASRTPSDVSARRLVYEEADRPTPGITRAPTQRTARTARTEPIAPPVEEEEEDIPHIPGVIHPVERVPTASRPRAGVPSVAVAPPEEAEEPYLPEEHALRGLPVAEPVVRAPYASPPRTAMEIQPRRLSGPEDLGFADAERERQERFGELEQQLTGTIDALREGEERRDHSFRENEDERDRLFAENENRRDQEALQRRDEILRDLEDRIEDRLAAVAPGAGAPPIPVPPPGGPRPETEAEVPVLEEGAPMAAETQSVIESVRSVQDAATRHAQEILDTVRMEREEQAHEREMAQAERERVQAEKDAEHARQMEEQQARIRALEEELASVKAELANERQLRLTEESEGRERDRADFREQVDALRNQMADVTNIASETRDEVARKSEVSDQRWTEKLAWKEEKDAKSAQLREMVEQVIADREACKAEKAERREADTEDRRRTKEEIMEAIDTLAAAQREQMTSMSESWRADCAHYHEMTMEAVRATAQERIPFNIQTYLDEFSKSLAAEVRMLLGEVGKLREEKRNLQFELGCLLTMKSKYGPGGEFDPNWRPTTGPCAGDGAGGGAPPPEAPPPPPPEEPIPARPAWRSVTHRGPRRSRRNQPAAAAPPEAPPQEVRPPVSSWATWQPDPHFVPTPPTVEPTLLAPPESSPGLFGPRSPRDSLHQE</sequence>
<feature type="compositionally biased region" description="Low complexity" evidence="2">
    <location>
        <begin position="1656"/>
        <end position="1684"/>
    </location>
</feature>
<feature type="compositionally biased region" description="Low complexity" evidence="2">
    <location>
        <begin position="330"/>
        <end position="364"/>
    </location>
</feature>
<evidence type="ECO:0000313" key="4">
    <source>
        <dbReference type="EMBL" id="GBE83469.1"/>
    </source>
</evidence>
<feature type="region of interest" description="Disordered" evidence="2">
    <location>
        <begin position="885"/>
        <end position="1075"/>
    </location>
</feature>
<feature type="compositionally biased region" description="Low complexity" evidence="2">
    <location>
        <begin position="2864"/>
        <end position="2876"/>
    </location>
</feature>
<feature type="compositionally biased region" description="Low complexity" evidence="2">
    <location>
        <begin position="987"/>
        <end position="1023"/>
    </location>
</feature>
<feature type="region of interest" description="Disordered" evidence="2">
    <location>
        <begin position="1"/>
        <end position="20"/>
    </location>
</feature>
<feature type="region of interest" description="Disordered" evidence="2">
    <location>
        <begin position="696"/>
        <end position="730"/>
    </location>
</feature>
<feature type="compositionally biased region" description="Basic and acidic residues" evidence="2">
    <location>
        <begin position="2495"/>
        <end position="2508"/>
    </location>
</feature>
<feature type="compositionally biased region" description="Polar residues" evidence="2">
    <location>
        <begin position="164"/>
        <end position="189"/>
    </location>
</feature>
<feature type="region of interest" description="Disordered" evidence="2">
    <location>
        <begin position="3073"/>
        <end position="3107"/>
    </location>
</feature>
<feature type="compositionally biased region" description="Pro residues" evidence="2">
    <location>
        <begin position="2364"/>
        <end position="2379"/>
    </location>
</feature>
<feature type="compositionally biased region" description="Basic and acidic residues" evidence="2">
    <location>
        <begin position="2784"/>
        <end position="2793"/>
    </location>
</feature>
<feature type="compositionally biased region" description="Low complexity" evidence="2">
    <location>
        <begin position="1585"/>
        <end position="1594"/>
    </location>
</feature>
<feature type="compositionally biased region" description="Basic and acidic residues" evidence="2">
    <location>
        <begin position="442"/>
        <end position="453"/>
    </location>
</feature>
<feature type="compositionally biased region" description="Basic residues" evidence="2">
    <location>
        <begin position="3380"/>
        <end position="3390"/>
    </location>
</feature>
<feature type="compositionally biased region" description="Pro residues" evidence="2">
    <location>
        <begin position="1228"/>
        <end position="1237"/>
    </location>
</feature>
<feature type="compositionally biased region" description="Basic and acidic residues" evidence="2">
    <location>
        <begin position="2664"/>
        <end position="2705"/>
    </location>
</feature>
<feature type="region of interest" description="Disordered" evidence="2">
    <location>
        <begin position="3332"/>
        <end position="3456"/>
    </location>
</feature>
<feature type="compositionally biased region" description="Low complexity" evidence="2">
    <location>
        <begin position="828"/>
        <end position="842"/>
    </location>
</feature>
<dbReference type="SMART" id="SM00233">
    <property type="entry name" value="PH"/>
    <property type="match status" value="1"/>
</dbReference>
<keyword evidence="5" id="KW-1185">Reference proteome</keyword>
<feature type="compositionally biased region" description="Low complexity" evidence="2">
    <location>
        <begin position="916"/>
        <end position="936"/>
    </location>
</feature>
<proteinExistence type="predicted"/>